<comment type="catalytic activity">
    <reaction evidence="6 7">
        <text>D-erythro-1-(imidazol-4-yl)glycerol 3-phosphate = 3-(imidazol-4-yl)-2-oxopropyl phosphate + H2O</text>
        <dbReference type="Rhea" id="RHEA:11040"/>
        <dbReference type="ChEBI" id="CHEBI:15377"/>
        <dbReference type="ChEBI" id="CHEBI:57766"/>
        <dbReference type="ChEBI" id="CHEBI:58278"/>
        <dbReference type="EC" id="4.2.1.19"/>
    </reaction>
</comment>
<dbReference type="PANTHER" id="PTHR23133:SF2">
    <property type="entry name" value="IMIDAZOLEGLYCEROL-PHOSPHATE DEHYDRATASE"/>
    <property type="match status" value="1"/>
</dbReference>
<dbReference type="Proteomes" id="UP000180254">
    <property type="component" value="Unassembled WGS sequence"/>
</dbReference>
<dbReference type="UniPathway" id="UPA00031">
    <property type="reaction ID" value="UER00011"/>
</dbReference>
<dbReference type="FunFam" id="3.30.230.40:FF:000003">
    <property type="entry name" value="Imidazoleglycerol-phosphate dehydratase HisB"/>
    <property type="match status" value="1"/>
</dbReference>
<evidence type="ECO:0000313" key="9">
    <source>
        <dbReference type="Proteomes" id="UP000180254"/>
    </source>
</evidence>
<proteinExistence type="inferred from homology"/>
<comment type="pathway">
    <text evidence="1 6 7">Amino-acid biosynthesis; L-histidine biosynthesis; L-histidine from 5-phospho-alpha-D-ribose 1-diphosphate: step 6/9.</text>
</comment>
<dbReference type="AlphaFoldDB" id="A0A1S1V6H9"/>
<keyword evidence="6" id="KW-0963">Cytoplasm</keyword>
<accession>A0A1S1V6H9</accession>
<dbReference type="NCBIfam" id="NF002114">
    <property type="entry name" value="PRK00951.2-4"/>
    <property type="match status" value="1"/>
</dbReference>
<reference evidence="8 9" key="1">
    <citation type="submission" date="2016-09" db="EMBL/GenBank/DDBJ databases">
        <title>Genome sequence of Eubacterium angustum.</title>
        <authorList>
            <person name="Poehlein A."/>
            <person name="Daniel R."/>
        </authorList>
    </citation>
    <scope>NUCLEOTIDE SEQUENCE [LARGE SCALE GENOMIC DNA]</scope>
    <source>
        <strain evidence="8 9">DSM 1989</strain>
    </source>
</reference>
<organism evidence="8 9">
    <name type="scientific">Andreesenia angusta</name>
    <dbReference type="NCBI Taxonomy" id="39480"/>
    <lineage>
        <taxon>Bacteria</taxon>
        <taxon>Bacillati</taxon>
        <taxon>Bacillota</taxon>
        <taxon>Tissierellia</taxon>
        <taxon>Tissierellales</taxon>
        <taxon>Gottschalkiaceae</taxon>
        <taxon>Andreesenia</taxon>
    </lineage>
</organism>
<dbReference type="GO" id="GO:0000105">
    <property type="term" value="P:L-histidine biosynthetic process"/>
    <property type="evidence" value="ECO:0007669"/>
    <property type="project" value="UniProtKB-UniRule"/>
</dbReference>
<dbReference type="OrthoDB" id="9790411at2"/>
<keyword evidence="5 6" id="KW-0456">Lyase</keyword>
<evidence type="ECO:0000256" key="5">
    <source>
        <dbReference type="ARBA" id="ARBA00023239"/>
    </source>
</evidence>
<keyword evidence="3 6" id="KW-0028">Amino-acid biosynthesis</keyword>
<dbReference type="InterPro" id="IPR000807">
    <property type="entry name" value="ImidazoleglycerolP_deHydtase"/>
</dbReference>
<evidence type="ECO:0000256" key="1">
    <source>
        <dbReference type="ARBA" id="ARBA00005047"/>
    </source>
</evidence>
<dbReference type="SUPFAM" id="SSF54211">
    <property type="entry name" value="Ribosomal protein S5 domain 2-like"/>
    <property type="match status" value="2"/>
</dbReference>
<evidence type="ECO:0000256" key="2">
    <source>
        <dbReference type="ARBA" id="ARBA00016664"/>
    </source>
</evidence>
<dbReference type="EC" id="4.2.1.19" evidence="6 7"/>
<keyword evidence="4 6" id="KW-0368">Histidine biosynthesis</keyword>
<protein>
    <recommendedName>
        <fullName evidence="2 6">Imidazoleglycerol-phosphate dehydratase</fullName>
        <shortName evidence="6">IGPD</shortName>
        <ecNumber evidence="6 7">4.2.1.19</ecNumber>
    </recommendedName>
</protein>
<dbReference type="GO" id="GO:0005737">
    <property type="term" value="C:cytoplasm"/>
    <property type="evidence" value="ECO:0007669"/>
    <property type="project" value="UniProtKB-SubCell"/>
</dbReference>
<dbReference type="PROSITE" id="PS00954">
    <property type="entry name" value="IGP_DEHYDRATASE_1"/>
    <property type="match status" value="1"/>
</dbReference>
<comment type="subcellular location">
    <subcellularLocation>
        <location evidence="6 7">Cytoplasm</location>
    </subcellularLocation>
</comment>
<evidence type="ECO:0000256" key="7">
    <source>
        <dbReference type="RuleBase" id="RU000599"/>
    </source>
</evidence>
<evidence type="ECO:0000256" key="6">
    <source>
        <dbReference type="HAMAP-Rule" id="MF_00076"/>
    </source>
</evidence>
<evidence type="ECO:0000313" key="8">
    <source>
        <dbReference type="EMBL" id="OHW62251.1"/>
    </source>
</evidence>
<dbReference type="FunFam" id="3.30.230.40:FF:000001">
    <property type="entry name" value="Imidazoleglycerol-phosphate dehydratase HisB"/>
    <property type="match status" value="1"/>
</dbReference>
<dbReference type="Pfam" id="PF00475">
    <property type="entry name" value="IGPD"/>
    <property type="match status" value="1"/>
</dbReference>
<dbReference type="PROSITE" id="PS00955">
    <property type="entry name" value="IGP_DEHYDRATASE_2"/>
    <property type="match status" value="1"/>
</dbReference>
<keyword evidence="9" id="KW-1185">Reference proteome</keyword>
<dbReference type="STRING" id="39480.EUAN_13210"/>
<dbReference type="HAMAP" id="MF_00076">
    <property type="entry name" value="HisB"/>
    <property type="match status" value="1"/>
</dbReference>
<dbReference type="RefSeq" id="WP_071062903.1">
    <property type="nucleotide sequence ID" value="NZ_MKIE01000004.1"/>
</dbReference>
<dbReference type="InterPro" id="IPR020568">
    <property type="entry name" value="Ribosomal_Su5_D2-typ_SF"/>
</dbReference>
<gene>
    <name evidence="6 8" type="primary">hisB</name>
    <name evidence="8" type="ORF">EUAN_13210</name>
</gene>
<name>A0A1S1V6H9_9FIRM</name>
<sequence length="194" mass="21270">MRTAESSRKTFETDIEVSINLDGAGASEIETGIGFFDHMLILFSKHGLFDLKVKCAGDLYIDGHHTVEDIGITMGSVFKEALGGKEGIVRYAHTFTPMDEVLTLVAVDLGGRPYLSIDAEYSRDYIGEFDTELVEEFFRGFVNSAGINLHIKVMTGGNAHHVVESIFKGFGRALDTATKKDERIKGVMSTKGVI</sequence>
<dbReference type="CDD" id="cd07914">
    <property type="entry name" value="IGPD"/>
    <property type="match status" value="1"/>
</dbReference>
<dbReference type="NCBIfam" id="NF002111">
    <property type="entry name" value="PRK00951.2-1"/>
    <property type="match status" value="1"/>
</dbReference>
<comment type="similarity">
    <text evidence="6 7">Belongs to the imidazoleglycerol-phosphate dehydratase family.</text>
</comment>
<dbReference type="PANTHER" id="PTHR23133">
    <property type="entry name" value="IMIDAZOLEGLYCEROL-PHOSPHATE DEHYDRATASE HIS7"/>
    <property type="match status" value="1"/>
</dbReference>
<comment type="caution">
    <text evidence="8">The sequence shown here is derived from an EMBL/GenBank/DDBJ whole genome shotgun (WGS) entry which is preliminary data.</text>
</comment>
<dbReference type="InterPro" id="IPR038494">
    <property type="entry name" value="IGPD_sf"/>
</dbReference>
<dbReference type="Gene3D" id="3.30.230.40">
    <property type="entry name" value="Imidazole glycerol phosphate dehydratase, domain 1"/>
    <property type="match status" value="2"/>
</dbReference>
<evidence type="ECO:0000256" key="4">
    <source>
        <dbReference type="ARBA" id="ARBA00023102"/>
    </source>
</evidence>
<evidence type="ECO:0000256" key="3">
    <source>
        <dbReference type="ARBA" id="ARBA00022605"/>
    </source>
</evidence>
<dbReference type="GO" id="GO:0004424">
    <property type="term" value="F:imidazoleglycerol-phosphate dehydratase activity"/>
    <property type="evidence" value="ECO:0007669"/>
    <property type="project" value="UniProtKB-UniRule"/>
</dbReference>
<dbReference type="EMBL" id="MKIE01000004">
    <property type="protein sequence ID" value="OHW62251.1"/>
    <property type="molecule type" value="Genomic_DNA"/>
</dbReference>
<dbReference type="InterPro" id="IPR020565">
    <property type="entry name" value="ImidazoleglycerP_deHydtase_CS"/>
</dbReference>